<name>A0A1V3INT0_9PAST</name>
<evidence type="ECO:0008006" key="3">
    <source>
        <dbReference type="Google" id="ProtNLM"/>
    </source>
</evidence>
<reference evidence="1 2" key="1">
    <citation type="submission" date="2016-10" db="EMBL/GenBank/DDBJ databases">
        <title>Rodentibacter gen. nov. and new species.</title>
        <authorList>
            <person name="Christensen H."/>
        </authorList>
    </citation>
    <scope>NUCLEOTIDE SEQUENCE [LARGE SCALE GENOMIC DNA]</scope>
    <source>
        <strain evidence="1 2">H1983213011</strain>
    </source>
</reference>
<dbReference type="RefSeq" id="WP_077421801.1">
    <property type="nucleotide sequence ID" value="NZ_MLHK01000065.1"/>
</dbReference>
<dbReference type="Pfam" id="PF04245">
    <property type="entry name" value="NA37"/>
    <property type="match status" value="1"/>
</dbReference>
<dbReference type="EMBL" id="MLHK01000065">
    <property type="protein sequence ID" value="OOF43786.1"/>
    <property type="molecule type" value="Genomic_DNA"/>
</dbReference>
<dbReference type="AlphaFoldDB" id="A0A1V3INT0"/>
<accession>A0A1V3INT0</accession>
<sequence length="336" mass="37146">MNALLDLGAAKVKKVIVHHVGNKFRDEGVVLSDAESEHDATLDELLLKFFLAPVVNSENEYLLSHESDINLNLIKHYSSLIFKDENEFVAASSAIAKHLYISSTHPNIGGGEFIEILYDGIRINDLEVQAIGLFRIETKNSYLDIKNNHHTINIVEKKGISVDSIQKGAVVLSVDNTVFIVDNLGKKTKYWLDGFIKAIPKNTTKKYVQILSSVTKAVSSKISLPQERLNFSEALASEDALSVNKLREISRPFIERNDFDSIVDGIGVKSGLVVDDDFSVEAQILSKKVREVISKISISKGVNIVLSEPSLKISSIDVQDTEFGLRAIVDINRKGA</sequence>
<dbReference type="GO" id="GO:0009295">
    <property type="term" value="C:nucleoid"/>
    <property type="evidence" value="ECO:0007669"/>
    <property type="project" value="InterPro"/>
</dbReference>
<evidence type="ECO:0000313" key="1">
    <source>
        <dbReference type="EMBL" id="OOF43786.1"/>
    </source>
</evidence>
<evidence type="ECO:0000313" key="2">
    <source>
        <dbReference type="Proteomes" id="UP000188728"/>
    </source>
</evidence>
<protein>
    <recommendedName>
        <fullName evidence="3">Nucleoid-associated protein</fullName>
    </recommendedName>
</protein>
<comment type="caution">
    <text evidence="1">The sequence shown here is derived from an EMBL/GenBank/DDBJ whole genome shotgun (WGS) entry which is preliminary data.</text>
</comment>
<dbReference type="InterPro" id="IPR007358">
    <property type="entry name" value="Nucleoid_associated_NdpA"/>
</dbReference>
<dbReference type="Proteomes" id="UP000188728">
    <property type="component" value="Unassembled WGS sequence"/>
</dbReference>
<proteinExistence type="predicted"/>
<organism evidence="1 2">
    <name type="scientific">Rodentibacter trehalosifermentans</name>
    <dbReference type="NCBI Taxonomy" id="1908263"/>
    <lineage>
        <taxon>Bacteria</taxon>
        <taxon>Pseudomonadati</taxon>
        <taxon>Pseudomonadota</taxon>
        <taxon>Gammaproteobacteria</taxon>
        <taxon>Pasteurellales</taxon>
        <taxon>Pasteurellaceae</taxon>
        <taxon>Rodentibacter</taxon>
    </lineage>
</organism>
<gene>
    <name evidence="1" type="ORF">BKK51_10735</name>
</gene>